<evidence type="ECO:0000259" key="2">
    <source>
        <dbReference type="Pfam" id="PF04865"/>
    </source>
</evidence>
<dbReference type="RefSeq" id="WP_216515528.1">
    <property type="nucleotide sequence ID" value="NZ_JAHLPM010000001.1"/>
</dbReference>
<organism evidence="5 6">
    <name type="scientific">Tissierella simiarum</name>
    <dbReference type="NCBI Taxonomy" id="2841534"/>
    <lineage>
        <taxon>Bacteria</taxon>
        <taxon>Bacillati</taxon>
        <taxon>Bacillota</taxon>
        <taxon>Tissierellia</taxon>
        <taxon>Tissierellales</taxon>
        <taxon>Tissierellaceae</taxon>
        <taxon>Tissierella</taxon>
    </lineage>
</organism>
<evidence type="ECO:0000313" key="5">
    <source>
        <dbReference type="EMBL" id="MBU5436372.1"/>
    </source>
</evidence>
<keyword evidence="6" id="KW-1185">Reference proteome</keyword>
<sequence length="347" mass="39323">MLENVSYEDILKRMLDKIPNNIDKRQGSIIYDALAPTAAELAQSYITLEYIYSKLDVENLQDEELERFIKFRTGINRKKATKAIKKGVFKKADGSFFNVPIGSRFTGENLYYKVTEKIIDGVFKLECEKAGEIGNAYIGKLIPVDYISGLATAELTDILAIGYEVEEDKSLLERYYERIKTPATSGNKYHYLNWAKEVVGIGDAKVVPLWNGRGTVKVVIVDSNKNPAGEELVEKVFEHIEKERPIGAKVTVVSAVDKNISISSKVNLAEGYRIQEVQQKFKENIDKYRKEIVFKDSYISYAAIGNILFNTEGVLDYDDLKLNEEMKNISLGEEEIPVFNLVELEVI</sequence>
<dbReference type="InterPro" id="IPR058530">
    <property type="entry name" value="Baseplate_J-like_C"/>
</dbReference>
<gene>
    <name evidence="5" type="ORF">KQI42_00015</name>
</gene>
<dbReference type="InterPro" id="IPR006949">
    <property type="entry name" value="Barrel_Baseplate_J-like"/>
</dbReference>
<dbReference type="InterPro" id="IPR058531">
    <property type="entry name" value="Baseplate_J_M"/>
</dbReference>
<reference evidence="5 6" key="1">
    <citation type="submission" date="2021-06" db="EMBL/GenBank/DDBJ databases">
        <authorList>
            <person name="Sun Q."/>
            <person name="Li D."/>
        </authorList>
    </citation>
    <scope>NUCLEOTIDE SEQUENCE [LARGE SCALE GENOMIC DNA]</scope>
    <source>
        <strain evidence="5 6">MSJ-40</strain>
    </source>
</reference>
<dbReference type="InterPro" id="IPR052399">
    <property type="entry name" value="Phage_Baseplate_Assmbl_Protein"/>
</dbReference>
<evidence type="ECO:0000259" key="4">
    <source>
        <dbReference type="Pfam" id="PF26079"/>
    </source>
</evidence>
<name>A0ABS6E0F7_9FIRM</name>
<evidence type="ECO:0000256" key="1">
    <source>
        <dbReference type="ARBA" id="ARBA00038087"/>
    </source>
</evidence>
<feature type="domain" description="Baseplate protein J-like barrel" evidence="2">
    <location>
        <begin position="89"/>
        <end position="153"/>
    </location>
</feature>
<evidence type="ECO:0000259" key="3">
    <source>
        <dbReference type="Pfam" id="PF26078"/>
    </source>
</evidence>
<feature type="domain" description="Baseplate J-like C-terminal" evidence="4">
    <location>
        <begin position="260"/>
        <end position="344"/>
    </location>
</feature>
<dbReference type="PANTHER" id="PTHR37829">
    <property type="entry name" value="PHAGE-LIKE ELEMENT PBSX PROTEIN XKDT"/>
    <property type="match status" value="1"/>
</dbReference>
<dbReference type="EMBL" id="JAHLPM010000001">
    <property type="protein sequence ID" value="MBU5436372.1"/>
    <property type="molecule type" value="Genomic_DNA"/>
</dbReference>
<dbReference type="Pfam" id="PF26079">
    <property type="entry name" value="Baseplate_J_C"/>
    <property type="match status" value="1"/>
</dbReference>
<dbReference type="PANTHER" id="PTHR37829:SF3">
    <property type="entry name" value="PROTEIN JAYE-RELATED"/>
    <property type="match status" value="1"/>
</dbReference>
<comment type="similarity">
    <text evidence="1">Belongs to the Mu gp47/PBSX XkdT family.</text>
</comment>
<comment type="caution">
    <text evidence="5">The sequence shown here is derived from an EMBL/GenBank/DDBJ whole genome shotgun (WGS) entry which is preliminary data.</text>
</comment>
<evidence type="ECO:0000313" key="6">
    <source>
        <dbReference type="Proteomes" id="UP000749471"/>
    </source>
</evidence>
<protein>
    <submittedName>
        <fullName evidence="5">Baseplate J/gp47 family protein</fullName>
    </submittedName>
</protein>
<feature type="domain" description="Baseplate J-like central" evidence="3">
    <location>
        <begin position="183"/>
        <end position="254"/>
    </location>
</feature>
<dbReference type="Pfam" id="PF04865">
    <property type="entry name" value="Baseplate_J"/>
    <property type="match status" value="1"/>
</dbReference>
<dbReference type="Proteomes" id="UP000749471">
    <property type="component" value="Unassembled WGS sequence"/>
</dbReference>
<proteinExistence type="inferred from homology"/>
<accession>A0ABS6E0F7</accession>
<dbReference type="Pfam" id="PF26078">
    <property type="entry name" value="Baseplate_J_M"/>
    <property type="match status" value="1"/>
</dbReference>